<dbReference type="Proteomes" id="UP001231616">
    <property type="component" value="Unassembled WGS sequence"/>
</dbReference>
<feature type="non-terminal residue" evidence="1">
    <location>
        <position position="1"/>
    </location>
</feature>
<dbReference type="InterPro" id="IPR027417">
    <property type="entry name" value="P-loop_NTPase"/>
</dbReference>
<protein>
    <submittedName>
        <fullName evidence="1">ATP-binding protein</fullName>
    </submittedName>
</protein>
<comment type="caution">
    <text evidence="1">The sequence shown here is derived from an EMBL/GenBank/DDBJ whole genome shotgun (WGS) entry which is preliminary data.</text>
</comment>
<sequence length="105" mass="11627">DNLLLGLSAISDSCNTEAFVRRDWEAVATNVGAKFVNIEIVCTDPKEHELRAIKRKSTVANLKPPSWDKIKNRVYEPWDSEVITIDTAGSSVDDSLKTLLVKLGV</sequence>
<keyword evidence="1" id="KW-0547">Nucleotide-binding</keyword>
<keyword evidence="1" id="KW-0067">ATP-binding</keyword>
<dbReference type="Gene3D" id="3.40.50.300">
    <property type="entry name" value="P-loop containing nucleotide triphosphate hydrolases"/>
    <property type="match status" value="1"/>
</dbReference>
<dbReference type="GO" id="GO:0005524">
    <property type="term" value="F:ATP binding"/>
    <property type="evidence" value="ECO:0007669"/>
    <property type="project" value="UniProtKB-KW"/>
</dbReference>
<organism evidence="1 2">
    <name type="scientific">Alkalimonas collagenimarina</name>
    <dbReference type="NCBI Taxonomy" id="400390"/>
    <lineage>
        <taxon>Bacteria</taxon>
        <taxon>Pseudomonadati</taxon>
        <taxon>Pseudomonadota</taxon>
        <taxon>Gammaproteobacteria</taxon>
        <taxon>Alkalimonas</taxon>
    </lineage>
</organism>
<evidence type="ECO:0000313" key="2">
    <source>
        <dbReference type="Proteomes" id="UP001231616"/>
    </source>
</evidence>
<accession>A0ABT9H236</accession>
<dbReference type="EMBL" id="JAUZVZ010000024">
    <property type="protein sequence ID" value="MDP4537362.1"/>
    <property type="molecule type" value="Genomic_DNA"/>
</dbReference>
<name>A0ABT9H236_9GAMM</name>
<evidence type="ECO:0000313" key="1">
    <source>
        <dbReference type="EMBL" id="MDP4537362.1"/>
    </source>
</evidence>
<proteinExistence type="predicted"/>
<keyword evidence="2" id="KW-1185">Reference proteome</keyword>
<gene>
    <name evidence="1" type="ORF">Q3O60_14305</name>
</gene>
<reference evidence="1 2" key="1">
    <citation type="submission" date="2023-08" db="EMBL/GenBank/DDBJ databases">
        <authorList>
            <person name="Joshi A."/>
            <person name="Thite S."/>
        </authorList>
    </citation>
    <scope>NUCLEOTIDE SEQUENCE [LARGE SCALE GENOMIC DNA]</scope>
    <source>
        <strain evidence="1 2">AC40</strain>
    </source>
</reference>